<dbReference type="GeneID" id="83203393"/>
<organism evidence="15 16">
    <name type="scientific">Penicillium chermesinum</name>
    <dbReference type="NCBI Taxonomy" id="63820"/>
    <lineage>
        <taxon>Eukaryota</taxon>
        <taxon>Fungi</taxon>
        <taxon>Dikarya</taxon>
        <taxon>Ascomycota</taxon>
        <taxon>Pezizomycotina</taxon>
        <taxon>Eurotiomycetes</taxon>
        <taxon>Eurotiomycetidae</taxon>
        <taxon>Eurotiales</taxon>
        <taxon>Aspergillaceae</taxon>
        <taxon>Penicillium</taxon>
    </lineage>
</organism>
<feature type="domain" description="Proteasome activator complex subunit 4-like HEAT repeat-like" evidence="14">
    <location>
        <begin position="1384"/>
        <end position="1592"/>
    </location>
</feature>
<dbReference type="GO" id="GO:0016504">
    <property type="term" value="F:peptidase activator activity"/>
    <property type="evidence" value="ECO:0007669"/>
    <property type="project" value="InterPro"/>
</dbReference>
<dbReference type="InterPro" id="IPR016024">
    <property type="entry name" value="ARM-type_fold"/>
</dbReference>
<sequence length="1986" mass="225001">MDASTPKAILTSENFAHAQEISRATSPGGEPSTINGDGEPKARVRPRTYPYFKYLPYQLEDEGEREKALREILNQLYISVEAGDFSPGAVHWTRELRGWLSLKFDPKRKDRVNLVKLYYELSLAPGIDPSVSERFASMFMLLTKLVCSAIFAPNGEVLIRLHPRRKHYLKPVKDLILDWRPLYKELKAFVLPAESGLVHSTNLKRNVKTLTKLCAFAQLFIDPCELPAMLEEFLPHYTTSFSEGAFVVAGLINLMLPTSPPPADREDLLPQNHLPTQFHLWSLVGRSKTFDTTYLDYLSRLARDSLPADHIPFSEHGVFTKEQSSLIFTAVLRLLEIPVGQSTSPYSALVDISSGLGIMLDRDTRKHPVAHHIARWIVMSLSPACLESEDSILTQLEGLIQAVETFFHPSNSGSWTKTLSQLVYYLTDFFVMRWNREQSGEMDVPAERRLNEALKRRFVICLRDVIFMGIYAKSSTAMTFSLSTLQGLAYLEPHLILPGALQRIYPSLQGLVEVHRTTSSLRAMQVLSRVITRSRGYRCHMTTLLGLALPGIDANDLEKSLHALSFIQSACYNIPMVDMTAGREDVNCNMLAMQWISGEMERMEEQGADVQLNYETELDDETEELILRSSTCGFGDFIISFLGRVFTLLENLPDVTRVRNGSPEENIVNTLPATFMPLLASLSPEYYDIALSKIVDFVSNHVIHQARDAMAFICNALCKVNPEKALKRFIPVLTQAIRTEIEENGAGSTRTTGTDVLPRDRGLVWNVSMLSMCVVHVGDAVLAHRQELFDIAVYMQKKCQGIPTVHISNFIHHLLLNLTGTYTRDFSLYEPSDIKDGIQPKHWSYIPSVEKLSIQWHVPQRKELEFAVEVFENQAESALRHLVGLTNETSSIKRDGSGKEWSDEVTRNLVLLRLLLSGISVLFDPKAASKTSPELADVVDAASAKFSDGFNDADFNGLSETEADSLLDSSDEVSAKESFTYPTGYPLTEGDALYNTIHGLRERAGWVLHEVHRFLSDKQEDDVPCFGALYSAFRSWFVDVGIERSAHVLDRVTRLLAADIHPYKMSGIRKDYPRALLVRRANVYHLQRLRHNAAPRTRSKLDEILLFDLAESCVSLYTETRRNAQNAGESALKSVWGARSLIIPPLLKALQKGVRENDHARIKGALYSLLLSSVAKTAGRNWKYTPTLIRTFIEASAVDKPSVQKICSTAVFQIMDYGRAMERMAILDQSIVEAIAPANDVTSEIEQKRKGINNKRASIEKKKADLAEELVNLARVSHWKIASRAATIVITMGLRFDYIASENLIELVTLGSIDDHPGLRGMYSQALIALFTMIDVRAICSHEYKNYILGHQRFPAKIKVATRPYEEGWTQEYLSSFAKPEAEYYVDHDYPGWLLWSKTMPAYKSNVERDIEYDEVEWNVRTQMGKLFTREWFSKFFRYLKQEPRDPSADKFRMSCAMMLLYAFELLLRDGLTAASFKDIQEEIQLVFEDGSDKHQHRATAEILGALISSVADTTVERRATVWEYVFPIVRKIFSDGLTPENSGYWTTFLHMILQCRDPRRAWPLVDWLASFRLDMSTNAAFKESSKINLLHQCIIDAGWHFQLDKPIVQDFLAHLDHPYKGVREAMGQTLATIYRTRYHESYPDLQHLLDDQRKASSVGSYPYRPSDEFSAMVRGVFDKIEAWRHDRVPGQQTPSSYTSGSKTVLLWLDSTLSSHECTQLVPFFPDVFTAQLLHMMDVKEDPELQSLAYHVFRHLPNIPYPAEKNSQFIQSLIRIGQTSTSWHQRLRVMINIQIIYFRRLFLLDSSDRDRLFECIAAMLEDPQHEVRAGASATLSGMIRCSPVYLRNKMVHRFQERFTRVLAENPLPKKPRAIRSGLSSAVSSGAGTPTPEHNRLIIVRHGAVLGLGALIQAFPYNSPPPRWMPEALTTLSIRAASDPGVVGSSVKSIISDFKKTRQDTWHIDAKAFTSDQLEDLSGVLWKSYFA</sequence>
<keyword evidence="9" id="KW-0175">Coiled coil</keyword>
<keyword evidence="16" id="KW-1185">Reference proteome</keyword>
<dbReference type="PANTHER" id="PTHR32170:SF3">
    <property type="entry name" value="PROTEASOME ACTIVATOR COMPLEX SUBUNIT 4"/>
    <property type="match status" value="1"/>
</dbReference>
<evidence type="ECO:0000256" key="5">
    <source>
        <dbReference type="ARBA" id="ARBA00022737"/>
    </source>
</evidence>
<keyword evidence="7" id="KW-0234">DNA repair</keyword>
<evidence type="ECO:0000259" key="11">
    <source>
        <dbReference type="Pfam" id="PF11919"/>
    </source>
</evidence>
<dbReference type="GO" id="GO:0005829">
    <property type="term" value="C:cytosol"/>
    <property type="evidence" value="ECO:0007669"/>
    <property type="project" value="TreeGrafter"/>
</dbReference>
<keyword evidence="8" id="KW-0539">Nucleus</keyword>
<dbReference type="InterPro" id="IPR032372">
    <property type="entry name" value="Blm10_N"/>
</dbReference>
<proteinExistence type="inferred from homology"/>
<evidence type="ECO:0000256" key="6">
    <source>
        <dbReference type="ARBA" id="ARBA00022763"/>
    </source>
</evidence>
<dbReference type="SUPFAM" id="SSF48371">
    <property type="entry name" value="ARM repeat"/>
    <property type="match status" value="1"/>
</dbReference>
<protein>
    <recommendedName>
        <fullName evidence="17">Proteasome activator subunit 4</fullName>
    </recommendedName>
</protein>
<evidence type="ECO:0000256" key="3">
    <source>
        <dbReference type="ARBA" id="ARBA00005739"/>
    </source>
</evidence>
<evidence type="ECO:0000256" key="8">
    <source>
        <dbReference type="ARBA" id="ARBA00023242"/>
    </source>
</evidence>
<dbReference type="InterPro" id="IPR055455">
    <property type="entry name" value="HEAT_PSME4"/>
</dbReference>
<feature type="domain" description="Proteasome activator Blm10 middle HEAT repeats region" evidence="12">
    <location>
        <begin position="396"/>
        <end position="923"/>
    </location>
</feature>
<reference evidence="15" key="1">
    <citation type="submission" date="2022-11" db="EMBL/GenBank/DDBJ databases">
        <authorList>
            <person name="Petersen C."/>
        </authorList>
    </citation>
    <scope>NUCLEOTIDE SEQUENCE</scope>
    <source>
        <strain evidence="15">IBT 19713</strain>
    </source>
</reference>
<evidence type="ECO:0000256" key="7">
    <source>
        <dbReference type="ARBA" id="ARBA00023204"/>
    </source>
</evidence>
<comment type="caution">
    <text evidence="15">The sequence shown here is derived from an EMBL/GenBank/DDBJ whole genome shotgun (WGS) entry which is preliminary data.</text>
</comment>
<gene>
    <name evidence="15" type="ORF">N7468_006794</name>
</gene>
<dbReference type="Pfam" id="PF11919">
    <property type="entry name" value="PSME4_C"/>
    <property type="match status" value="1"/>
</dbReference>
<feature type="domain" description="Proteasome activator complex subunit 4 C-terminal" evidence="11">
    <location>
        <begin position="1898"/>
        <end position="1986"/>
    </location>
</feature>
<feature type="domain" description="Proteasome activator Blm10 N-terminal" evidence="13">
    <location>
        <begin position="18"/>
        <end position="88"/>
    </location>
</feature>
<dbReference type="Pfam" id="PF23096">
    <property type="entry name" value="HEAT_PSME4"/>
    <property type="match status" value="1"/>
</dbReference>
<dbReference type="GO" id="GO:0006281">
    <property type="term" value="P:DNA repair"/>
    <property type="evidence" value="ECO:0007669"/>
    <property type="project" value="UniProtKB-KW"/>
</dbReference>
<evidence type="ECO:0000256" key="1">
    <source>
        <dbReference type="ARBA" id="ARBA00004123"/>
    </source>
</evidence>
<dbReference type="InterPro" id="IPR035309">
    <property type="entry name" value="PSME4"/>
</dbReference>
<keyword evidence="5" id="KW-0677">Repeat</keyword>
<evidence type="ECO:0008006" key="17">
    <source>
        <dbReference type="Google" id="ProtNLM"/>
    </source>
</evidence>
<dbReference type="Pfam" id="PF16507">
    <property type="entry name" value="HEAT_PSME4_mid"/>
    <property type="match status" value="1"/>
</dbReference>
<accession>A0A9W9NT05</accession>
<comment type="subcellular location">
    <subcellularLocation>
        <location evidence="2">Cytoplasm</location>
    </subcellularLocation>
    <subcellularLocation>
        <location evidence="1">Nucleus</location>
    </subcellularLocation>
</comment>
<dbReference type="OrthoDB" id="17907at2759"/>
<dbReference type="EMBL" id="JAPQKS010000005">
    <property type="protein sequence ID" value="KAJ5225569.1"/>
    <property type="molecule type" value="Genomic_DNA"/>
</dbReference>
<feature type="coiled-coil region" evidence="9">
    <location>
        <begin position="1249"/>
        <end position="1276"/>
    </location>
</feature>
<evidence type="ECO:0000313" key="16">
    <source>
        <dbReference type="Proteomes" id="UP001150941"/>
    </source>
</evidence>
<dbReference type="InterPro" id="IPR021843">
    <property type="entry name" value="PSME4_C"/>
</dbReference>
<reference evidence="15" key="2">
    <citation type="journal article" date="2023" name="IMA Fungus">
        <title>Comparative genomic study of the Penicillium genus elucidates a diverse pangenome and 15 lateral gene transfer events.</title>
        <authorList>
            <person name="Petersen C."/>
            <person name="Sorensen T."/>
            <person name="Nielsen M.R."/>
            <person name="Sondergaard T.E."/>
            <person name="Sorensen J.L."/>
            <person name="Fitzpatrick D.A."/>
            <person name="Frisvad J.C."/>
            <person name="Nielsen K.L."/>
        </authorList>
    </citation>
    <scope>NUCLEOTIDE SEQUENCE</scope>
    <source>
        <strain evidence="15">IBT 19713</strain>
    </source>
</reference>
<dbReference type="GO" id="GO:0010499">
    <property type="term" value="P:proteasomal ubiquitin-independent protein catabolic process"/>
    <property type="evidence" value="ECO:0007669"/>
    <property type="project" value="TreeGrafter"/>
</dbReference>
<evidence type="ECO:0000313" key="15">
    <source>
        <dbReference type="EMBL" id="KAJ5225569.1"/>
    </source>
</evidence>
<evidence type="ECO:0000256" key="10">
    <source>
        <dbReference type="SAM" id="MobiDB-lite"/>
    </source>
</evidence>
<dbReference type="Proteomes" id="UP001150941">
    <property type="component" value="Unassembled WGS sequence"/>
</dbReference>
<evidence type="ECO:0000256" key="9">
    <source>
        <dbReference type="SAM" id="Coils"/>
    </source>
</evidence>
<evidence type="ECO:0000259" key="12">
    <source>
        <dbReference type="Pfam" id="PF16507"/>
    </source>
</evidence>
<name>A0A9W9NT05_9EURO</name>
<dbReference type="GO" id="GO:0070628">
    <property type="term" value="F:proteasome binding"/>
    <property type="evidence" value="ECO:0007669"/>
    <property type="project" value="InterPro"/>
</dbReference>
<dbReference type="PANTHER" id="PTHR32170">
    <property type="entry name" value="PROTEASOME ACTIVATOR COMPLEX SUBUNIT 4"/>
    <property type="match status" value="1"/>
</dbReference>
<dbReference type="GO" id="GO:0005634">
    <property type="term" value="C:nucleus"/>
    <property type="evidence" value="ECO:0007669"/>
    <property type="project" value="UniProtKB-SubCell"/>
</dbReference>
<comment type="similarity">
    <text evidence="3">Belongs to the BLM10 family.</text>
</comment>
<dbReference type="Pfam" id="PF16547">
    <property type="entry name" value="BLM10_N"/>
    <property type="match status" value="1"/>
</dbReference>
<feature type="region of interest" description="Disordered" evidence="10">
    <location>
        <begin position="21"/>
        <end position="44"/>
    </location>
</feature>
<dbReference type="InterPro" id="IPR032430">
    <property type="entry name" value="Blm10_mid"/>
</dbReference>
<evidence type="ECO:0000259" key="13">
    <source>
        <dbReference type="Pfam" id="PF16547"/>
    </source>
</evidence>
<keyword evidence="4" id="KW-0963">Cytoplasm</keyword>
<evidence type="ECO:0000259" key="14">
    <source>
        <dbReference type="Pfam" id="PF23096"/>
    </source>
</evidence>
<keyword evidence="6" id="KW-0227">DNA damage</keyword>
<evidence type="ECO:0000256" key="2">
    <source>
        <dbReference type="ARBA" id="ARBA00004496"/>
    </source>
</evidence>
<dbReference type="RefSeq" id="XP_058328980.1">
    <property type="nucleotide sequence ID" value="XM_058476090.1"/>
</dbReference>
<evidence type="ECO:0000256" key="4">
    <source>
        <dbReference type="ARBA" id="ARBA00022490"/>
    </source>
</evidence>